<name>A0A0A8B449_9ACTN</name>
<dbReference type="PANTHER" id="PTHR47861:SF3">
    <property type="entry name" value="FKBP-TYPE PEPTIDYL-PROLYL CIS-TRANS ISOMERASE SLYD"/>
    <property type="match status" value="1"/>
</dbReference>
<proteinExistence type="inferred from homology"/>
<dbReference type="EC" id="5.2.1.8" evidence="10"/>
<evidence type="ECO:0000256" key="9">
    <source>
        <dbReference type="PROSITE-ProRule" id="PRU00277"/>
    </source>
</evidence>
<comment type="similarity">
    <text evidence="3 10">Belongs to the FKBP-type PPIase family.</text>
</comment>
<comment type="subcellular location">
    <subcellularLocation>
        <location evidence="2">Cytoplasm</location>
    </subcellularLocation>
</comment>
<dbReference type="Pfam" id="PF00254">
    <property type="entry name" value="FKBP_C"/>
    <property type="match status" value="1"/>
</dbReference>
<dbReference type="GO" id="GO:0003755">
    <property type="term" value="F:peptidyl-prolyl cis-trans isomerase activity"/>
    <property type="evidence" value="ECO:0007669"/>
    <property type="project" value="UniProtKB-UniRule"/>
</dbReference>
<evidence type="ECO:0000256" key="10">
    <source>
        <dbReference type="RuleBase" id="RU003915"/>
    </source>
</evidence>
<dbReference type="Gene3D" id="3.10.50.40">
    <property type="match status" value="1"/>
</dbReference>
<accession>A0A0A8B449</accession>
<dbReference type="HOGENOM" id="CLU_098197_2_1_11"/>
<keyword evidence="6" id="KW-0143">Chaperone</keyword>
<dbReference type="PROSITE" id="PS50059">
    <property type="entry name" value="FKBP_PPIASE"/>
    <property type="match status" value="1"/>
</dbReference>
<evidence type="ECO:0000256" key="1">
    <source>
        <dbReference type="ARBA" id="ARBA00000971"/>
    </source>
</evidence>
<feature type="domain" description="PPIase FKBP-type" evidence="11">
    <location>
        <begin position="5"/>
        <end position="90"/>
    </location>
</feature>
<evidence type="ECO:0000256" key="7">
    <source>
        <dbReference type="ARBA" id="ARBA00023235"/>
    </source>
</evidence>
<evidence type="ECO:0000256" key="2">
    <source>
        <dbReference type="ARBA" id="ARBA00004496"/>
    </source>
</evidence>
<comment type="function">
    <text evidence="8">Also involved in hydrogenase metallocenter assembly, probably by participating in the nickel insertion step. This function in hydrogenase biosynthesis requires chaperone activity and the presence of the metal-binding domain, but not PPIase activity.</text>
</comment>
<dbReference type="STRING" id="1531429.JI75_04875"/>
<dbReference type="EMBL" id="CP009302">
    <property type="protein sequence ID" value="AJC12104.1"/>
    <property type="molecule type" value="Genomic_DNA"/>
</dbReference>
<evidence type="ECO:0000259" key="11">
    <source>
        <dbReference type="PROSITE" id="PS50059"/>
    </source>
</evidence>
<dbReference type="GO" id="GO:0005737">
    <property type="term" value="C:cytoplasm"/>
    <property type="evidence" value="ECO:0007669"/>
    <property type="project" value="UniProtKB-SubCell"/>
</dbReference>
<dbReference type="InterPro" id="IPR001179">
    <property type="entry name" value="PPIase_FKBP_dom"/>
</dbReference>
<keyword evidence="4" id="KW-0963">Cytoplasm</keyword>
<dbReference type="PANTHER" id="PTHR47861">
    <property type="entry name" value="FKBP-TYPE PEPTIDYL-PROLYL CIS-TRANS ISOMERASE SLYD"/>
    <property type="match status" value="1"/>
</dbReference>
<dbReference type="KEGG" id="cbac:JI75_04875"/>
<protein>
    <recommendedName>
        <fullName evidence="10">Peptidyl-prolyl cis-trans isomerase</fullName>
        <ecNumber evidence="10">5.2.1.8</ecNumber>
    </recommendedName>
</protein>
<dbReference type="InterPro" id="IPR046357">
    <property type="entry name" value="PPIase_dom_sf"/>
</dbReference>
<evidence type="ECO:0000256" key="3">
    <source>
        <dbReference type="ARBA" id="ARBA00006577"/>
    </source>
</evidence>
<keyword evidence="7 9" id="KW-0413">Isomerase</keyword>
<dbReference type="Proteomes" id="UP000031121">
    <property type="component" value="Chromosome"/>
</dbReference>
<dbReference type="GO" id="GO:0042026">
    <property type="term" value="P:protein refolding"/>
    <property type="evidence" value="ECO:0007669"/>
    <property type="project" value="UniProtKB-ARBA"/>
</dbReference>
<organism evidence="12 13">
    <name type="scientific">Berryella intestinalis</name>
    <dbReference type="NCBI Taxonomy" id="1531429"/>
    <lineage>
        <taxon>Bacteria</taxon>
        <taxon>Bacillati</taxon>
        <taxon>Actinomycetota</taxon>
        <taxon>Coriobacteriia</taxon>
        <taxon>Eggerthellales</taxon>
        <taxon>Eggerthellaceae</taxon>
        <taxon>Berryella</taxon>
    </lineage>
</organism>
<evidence type="ECO:0000256" key="5">
    <source>
        <dbReference type="ARBA" id="ARBA00023110"/>
    </source>
</evidence>
<evidence type="ECO:0000313" key="12">
    <source>
        <dbReference type="EMBL" id="AJC12104.1"/>
    </source>
</evidence>
<keyword evidence="5 9" id="KW-0697">Rotamase</keyword>
<evidence type="ECO:0000313" key="13">
    <source>
        <dbReference type="Proteomes" id="UP000031121"/>
    </source>
</evidence>
<evidence type="ECO:0000256" key="8">
    <source>
        <dbReference type="ARBA" id="ARBA00037071"/>
    </source>
</evidence>
<evidence type="ECO:0000256" key="4">
    <source>
        <dbReference type="ARBA" id="ARBA00022490"/>
    </source>
</evidence>
<keyword evidence="13" id="KW-1185">Reference proteome</keyword>
<dbReference type="AlphaFoldDB" id="A0A0A8B449"/>
<reference evidence="12 13" key="2">
    <citation type="journal article" date="2015" name="Genome Announc.">
        <title>Complete Genome Sequence of Coriobacteriaceae Strain 68-1-3, a Novel Mucus-Degrading Isolate from the Swine Intestinal Tract.</title>
        <authorList>
            <person name="Looft T."/>
            <person name="Bayles D.O."/>
            <person name="Alt D.P."/>
            <person name="Stanton T.B."/>
        </authorList>
    </citation>
    <scope>NUCLEOTIDE SEQUENCE [LARGE SCALE GENOMIC DNA]</scope>
    <source>
        <strain evidence="12 13">68-1-3</strain>
    </source>
</reference>
<evidence type="ECO:0000256" key="6">
    <source>
        <dbReference type="ARBA" id="ARBA00023186"/>
    </source>
</evidence>
<comment type="catalytic activity">
    <reaction evidence="1 9 10">
        <text>[protein]-peptidylproline (omega=180) = [protein]-peptidylproline (omega=0)</text>
        <dbReference type="Rhea" id="RHEA:16237"/>
        <dbReference type="Rhea" id="RHEA-COMP:10747"/>
        <dbReference type="Rhea" id="RHEA-COMP:10748"/>
        <dbReference type="ChEBI" id="CHEBI:83833"/>
        <dbReference type="ChEBI" id="CHEBI:83834"/>
        <dbReference type="EC" id="5.2.1.8"/>
    </reaction>
</comment>
<gene>
    <name evidence="12" type="ORF">JI75_04875</name>
</gene>
<sequence>MDNSGMMVTVAYKGFFDDGSVFMETGEDAPISFPCLEGWMPPAFIDAVRTMVPGQVETVRVSAGEAYEERTDERVKVVSRADIPEGVRLVVGEMVNLEAPSGQTYPARLIELTEKSATFDMNHEAICKALNFEIRLLSVEELR</sequence>
<reference evidence="13" key="1">
    <citation type="submission" date="2014-08" db="EMBL/GenBank/DDBJ databases">
        <title>Coriobacteriaceae sp. complete genome.</title>
        <authorList>
            <person name="Looft T."/>
            <person name="Bayles D.O."/>
            <person name="Stanton T.B."/>
        </authorList>
    </citation>
    <scope>NUCLEOTIDE SEQUENCE [LARGE SCALE GENOMIC DNA]</scope>
    <source>
        <strain evidence="13">68-1-3</strain>
    </source>
</reference>
<dbReference type="SUPFAM" id="SSF54534">
    <property type="entry name" value="FKBP-like"/>
    <property type="match status" value="1"/>
</dbReference>